<proteinExistence type="predicted"/>
<protein>
    <submittedName>
        <fullName evidence="1">Uncharacterized protein</fullName>
    </submittedName>
</protein>
<organism evidence="1 2">
    <name type="scientific">Mytilus galloprovincialis</name>
    <name type="common">Mediterranean mussel</name>
    <dbReference type="NCBI Taxonomy" id="29158"/>
    <lineage>
        <taxon>Eukaryota</taxon>
        <taxon>Metazoa</taxon>
        <taxon>Spiralia</taxon>
        <taxon>Lophotrochozoa</taxon>
        <taxon>Mollusca</taxon>
        <taxon>Bivalvia</taxon>
        <taxon>Autobranchia</taxon>
        <taxon>Pteriomorphia</taxon>
        <taxon>Mytilida</taxon>
        <taxon>Mytiloidea</taxon>
        <taxon>Mytilidae</taxon>
        <taxon>Mytilinae</taxon>
        <taxon>Mytilus</taxon>
    </lineage>
</organism>
<evidence type="ECO:0000313" key="1">
    <source>
        <dbReference type="EMBL" id="VDI66191.1"/>
    </source>
</evidence>
<dbReference type="EMBL" id="UYJE01008683">
    <property type="protein sequence ID" value="VDI66191.1"/>
    <property type="molecule type" value="Genomic_DNA"/>
</dbReference>
<keyword evidence="2" id="KW-1185">Reference proteome</keyword>
<gene>
    <name evidence="1" type="ORF">MGAL_10B010592</name>
</gene>
<evidence type="ECO:0000313" key="2">
    <source>
        <dbReference type="Proteomes" id="UP000596742"/>
    </source>
</evidence>
<dbReference type="OrthoDB" id="10010998at2759"/>
<dbReference type="AlphaFoldDB" id="A0A8B6GMN3"/>
<dbReference type="InterPro" id="IPR004242">
    <property type="entry name" value="Transposase_21"/>
</dbReference>
<sequence length="254" mass="29272">MYTFKRFFTDLQSPMKKHYYCSTCFGDINFDADVCPNENCQHQLNQKKKSYFIEIPVKHQIKTFMEKEGTVEILNQRFKRKKKNILGIEDIYDGKLYSDLSKLGGPLSAKYPNNISLTWNTDGIPIFKSSKVSIWPLYLTINELPIKQRMQTENMILYGLWFGESKPFMGGFTKPLVNTLKDIETNGIDFDYNGQTHNSKCFLICGTADLPAKSIVMNCNQFNGQYSCLRCMHSGETYRTSKGGTVRTFSLQQL</sequence>
<reference evidence="1" key="1">
    <citation type="submission" date="2018-11" db="EMBL/GenBank/DDBJ databases">
        <authorList>
            <person name="Alioto T."/>
            <person name="Alioto T."/>
        </authorList>
    </citation>
    <scope>NUCLEOTIDE SEQUENCE</scope>
</reference>
<dbReference type="Pfam" id="PF02992">
    <property type="entry name" value="Transposase_21"/>
    <property type="match status" value="1"/>
</dbReference>
<comment type="caution">
    <text evidence="1">The sequence shown here is derived from an EMBL/GenBank/DDBJ whole genome shotgun (WGS) entry which is preliminary data.</text>
</comment>
<dbReference type="PANTHER" id="PTHR33053">
    <property type="entry name" value="PROTEIN, PUTATIVE-RELATED"/>
    <property type="match status" value="1"/>
</dbReference>
<name>A0A8B6GMN3_MYTGA</name>
<dbReference type="PANTHER" id="PTHR33053:SF9">
    <property type="entry name" value="AGAP000105-PA"/>
    <property type="match status" value="1"/>
</dbReference>
<dbReference type="Proteomes" id="UP000596742">
    <property type="component" value="Unassembled WGS sequence"/>
</dbReference>
<accession>A0A8B6GMN3</accession>